<dbReference type="InParanoid" id="A0A067MZH6"/>
<keyword evidence="4" id="KW-0863">Zinc-finger</keyword>
<accession>A0A067MZH6</accession>
<dbReference type="Gene3D" id="3.30.40.10">
    <property type="entry name" value="Zinc/RING finger domain, C3HC4 (zinc finger)"/>
    <property type="match status" value="1"/>
</dbReference>
<dbReference type="Pfam" id="PF12906">
    <property type="entry name" value="RINGv"/>
    <property type="match status" value="1"/>
</dbReference>
<feature type="transmembrane region" description="Helical" evidence="9">
    <location>
        <begin position="132"/>
        <end position="149"/>
    </location>
</feature>
<evidence type="ECO:0000313" key="11">
    <source>
        <dbReference type="EMBL" id="KDQ16911.1"/>
    </source>
</evidence>
<feature type="transmembrane region" description="Helical" evidence="9">
    <location>
        <begin position="195"/>
        <end position="212"/>
    </location>
</feature>
<keyword evidence="6 9" id="KW-1133">Transmembrane helix</keyword>
<evidence type="ECO:0000256" key="9">
    <source>
        <dbReference type="SAM" id="Phobius"/>
    </source>
</evidence>
<feature type="compositionally biased region" description="Basic and acidic residues" evidence="8">
    <location>
        <begin position="1"/>
        <end position="12"/>
    </location>
</feature>
<feature type="region of interest" description="Disordered" evidence="8">
    <location>
        <begin position="1"/>
        <end position="36"/>
    </location>
</feature>
<proteinExistence type="predicted"/>
<dbReference type="InterPro" id="IPR013083">
    <property type="entry name" value="Znf_RING/FYVE/PHD"/>
</dbReference>
<evidence type="ECO:0000256" key="3">
    <source>
        <dbReference type="ARBA" id="ARBA00022723"/>
    </source>
</evidence>
<dbReference type="AlphaFoldDB" id="A0A067MZH6"/>
<dbReference type="EMBL" id="KL198025">
    <property type="protein sequence ID" value="KDQ16911.1"/>
    <property type="molecule type" value="Genomic_DNA"/>
</dbReference>
<evidence type="ECO:0000256" key="4">
    <source>
        <dbReference type="ARBA" id="ARBA00022771"/>
    </source>
</evidence>
<keyword evidence="5" id="KW-0862">Zinc</keyword>
<feature type="transmembrane region" description="Helical" evidence="9">
    <location>
        <begin position="294"/>
        <end position="320"/>
    </location>
</feature>
<dbReference type="GO" id="GO:0008270">
    <property type="term" value="F:zinc ion binding"/>
    <property type="evidence" value="ECO:0007669"/>
    <property type="project" value="UniProtKB-KW"/>
</dbReference>
<dbReference type="Proteomes" id="UP000027195">
    <property type="component" value="Unassembled WGS sequence"/>
</dbReference>
<evidence type="ECO:0000256" key="1">
    <source>
        <dbReference type="ARBA" id="ARBA00004141"/>
    </source>
</evidence>
<evidence type="ECO:0000313" key="12">
    <source>
        <dbReference type="Proteomes" id="UP000027195"/>
    </source>
</evidence>
<dbReference type="PROSITE" id="PS51292">
    <property type="entry name" value="ZF_RING_CH"/>
    <property type="match status" value="1"/>
</dbReference>
<name>A0A067MZH6_BOTB1</name>
<keyword evidence="2 9" id="KW-0812">Transmembrane</keyword>
<feature type="domain" description="RING-CH-type" evidence="10">
    <location>
        <begin position="40"/>
        <end position="106"/>
    </location>
</feature>
<dbReference type="GO" id="GO:0016020">
    <property type="term" value="C:membrane"/>
    <property type="evidence" value="ECO:0007669"/>
    <property type="project" value="UniProtKB-SubCell"/>
</dbReference>
<sequence>MSKSQSIDDRVWAPEVDGPQGREDPPSKTRRRLRGRPPTLEDLRVKTCWICREEETIYDHPKSPRRWVHPCACTLVAHEQCLLEWVSMKTTKEPKCPQCATPYTLIRPKARVLAFLNSLNAATVSFARGSSALVVGFGIFICSALYGAYALRLFFGWELAEQIVGGDAIGGWSSFTWIKLSAIPWAIAGMRLMDRMGYAPLVFLALPIFSRLEESTETTRRLLTAFPPSPILTVVMIPFIRSIYKTRHRNLNKYILSFRRPHAQDPIHPQPPPEPFPTVLQEPNEPAALQLEALVLRIVGAFFSAFAQFLISTITLPLIAHFLGMVLEKFAEHLPAMKIILGVRSAGSVQKSWEDMDPVWWRNFIGISLWVVSRDAVELTRVYLEMRDRELTDVSVMSRSFDGVDSDDLELVD</sequence>
<comment type="subcellular location">
    <subcellularLocation>
        <location evidence="1">Membrane</location>
        <topology evidence="1">Multi-pass membrane protein</topology>
    </subcellularLocation>
</comment>
<protein>
    <recommendedName>
        <fullName evidence="10">RING-CH-type domain-containing protein</fullName>
    </recommendedName>
</protein>
<keyword evidence="7 9" id="KW-0472">Membrane</keyword>
<feature type="transmembrane region" description="Helical" evidence="9">
    <location>
        <begin position="169"/>
        <end position="188"/>
    </location>
</feature>
<dbReference type="InterPro" id="IPR011016">
    <property type="entry name" value="Znf_RING-CH"/>
</dbReference>
<feature type="transmembrane region" description="Helical" evidence="9">
    <location>
        <begin position="224"/>
        <end position="244"/>
    </location>
</feature>
<dbReference type="OrthoDB" id="5817083at2759"/>
<dbReference type="SUPFAM" id="SSF57850">
    <property type="entry name" value="RING/U-box"/>
    <property type="match status" value="1"/>
</dbReference>
<dbReference type="SMART" id="SM00744">
    <property type="entry name" value="RINGv"/>
    <property type="match status" value="1"/>
</dbReference>
<evidence type="ECO:0000256" key="2">
    <source>
        <dbReference type="ARBA" id="ARBA00022692"/>
    </source>
</evidence>
<keyword evidence="3" id="KW-0479">Metal-binding</keyword>
<evidence type="ECO:0000256" key="8">
    <source>
        <dbReference type="SAM" id="MobiDB-lite"/>
    </source>
</evidence>
<evidence type="ECO:0000256" key="5">
    <source>
        <dbReference type="ARBA" id="ARBA00022833"/>
    </source>
</evidence>
<evidence type="ECO:0000256" key="7">
    <source>
        <dbReference type="ARBA" id="ARBA00023136"/>
    </source>
</evidence>
<gene>
    <name evidence="11" type="ORF">BOTBODRAFT_30290</name>
</gene>
<dbReference type="STRING" id="930990.A0A067MZH6"/>
<dbReference type="HOGENOM" id="CLU_547413_0_0_1"/>
<organism evidence="11 12">
    <name type="scientific">Botryobasidium botryosum (strain FD-172 SS1)</name>
    <dbReference type="NCBI Taxonomy" id="930990"/>
    <lineage>
        <taxon>Eukaryota</taxon>
        <taxon>Fungi</taxon>
        <taxon>Dikarya</taxon>
        <taxon>Basidiomycota</taxon>
        <taxon>Agaricomycotina</taxon>
        <taxon>Agaricomycetes</taxon>
        <taxon>Cantharellales</taxon>
        <taxon>Botryobasidiaceae</taxon>
        <taxon>Botryobasidium</taxon>
    </lineage>
</organism>
<keyword evidence="12" id="KW-1185">Reference proteome</keyword>
<evidence type="ECO:0000259" key="10">
    <source>
        <dbReference type="PROSITE" id="PS51292"/>
    </source>
</evidence>
<dbReference type="PANTHER" id="PTHR46283">
    <property type="entry name" value="E3 UBIQUITIN-PROTEIN LIGASE MARCH5"/>
    <property type="match status" value="1"/>
</dbReference>
<reference evidence="12" key="1">
    <citation type="journal article" date="2014" name="Proc. Natl. Acad. Sci. U.S.A.">
        <title>Extensive sampling of basidiomycete genomes demonstrates inadequacy of the white-rot/brown-rot paradigm for wood decay fungi.</title>
        <authorList>
            <person name="Riley R."/>
            <person name="Salamov A.A."/>
            <person name="Brown D.W."/>
            <person name="Nagy L.G."/>
            <person name="Floudas D."/>
            <person name="Held B.W."/>
            <person name="Levasseur A."/>
            <person name="Lombard V."/>
            <person name="Morin E."/>
            <person name="Otillar R."/>
            <person name="Lindquist E.A."/>
            <person name="Sun H."/>
            <person name="LaButti K.M."/>
            <person name="Schmutz J."/>
            <person name="Jabbour D."/>
            <person name="Luo H."/>
            <person name="Baker S.E."/>
            <person name="Pisabarro A.G."/>
            <person name="Walton J.D."/>
            <person name="Blanchette R.A."/>
            <person name="Henrissat B."/>
            <person name="Martin F."/>
            <person name="Cullen D."/>
            <person name="Hibbett D.S."/>
            <person name="Grigoriev I.V."/>
        </authorList>
    </citation>
    <scope>NUCLEOTIDE SEQUENCE [LARGE SCALE GENOMIC DNA]</scope>
    <source>
        <strain evidence="12">FD-172 SS1</strain>
    </source>
</reference>
<evidence type="ECO:0000256" key="6">
    <source>
        <dbReference type="ARBA" id="ARBA00022989"/>
    </source>
</evidence>